<keyword evidence="2" id="KW-1185">Reference proteome</keyword>
<sequence length="376" mass="43625">MAEAKRLWELEATVPRITTIQAGMLFSVYHNLCGIDEIGQSYRMQAVALAHQLHIFDTAVVGKSERLQRGREYTAWALYNWDTLSAFSFMSAPLIKVPPIWPLPDPTKDAFWYGEVWVNYPSNQGLSPLYMSEVLRERSRFRIIMNEFCNIAYSEGSKVDLYLAHHFRERLEDWYNNLPESLTPKRIVLPGQLQIHMYYYHLLLTIFEPLLDVETEEEPSPRRVVDGAKRNLQTLVRLYFLRHGFEAMDLFIVIPLMLIGYDSINAINDDTPPSELESLRAILILVAQGLHYQRRNHYLAQALFRVIRGKMRPQEIELLRNSMAIEAGDIDLDSELAVAVRSQWPVSVVKRKDDIQSHVLTNLIEDFGDMKVEEEI</sequence>
<dbReference type="InterPro" id="IPR053187">
    <property type="entry name" value="Notoamide_regulator"/>
</dbReference>
<gene>
    <name evidence="1" type="ORF">NW768_008177</name>
</gene>
<dbReference type="PANTHER" id="PTHR47256:SF1">
    <property type="entry name" value="ZN(II)2CYS6 TRANSCRIPTION FACTOR (EUROFUNG)"/>
    <property type="match status" value="1"/>
</dbReference>
<dbReference type="CDD" id="cd12148">
    <property type="entry name" value="fungal_TF_MHR"/>
    <property type="match status" value="1"/>
</dbReference>
<proteinExistence type="predicted"/>
<comment type="caution">
    <text evidence="1">The sequence shown here is derived from an EMBL/GenBank/DDBJ whole genome shotgun (WGS) entry which is preliminary data.</text>
</comment>
<evidence type="ECO:0008006" key="3">
    <source>
        <dbReference type="Google" id="ProtNLM"/>
    </source>
</evidence>
<evidence type="ECO:0000313" key="1">
    <source>
        <dbReference type="EMBL" id="KAJ4127895.1"/>
    </source>
</evidence>
<dbReference type="Proteomes" id="UP001152024">
    <property type="component" value="Unassembled WGS sequence"/>
</dbReference>
<dbReference type="PANTHER" id="PTHR47256">
    <property type="entry name" value="ZN(II)2CYS6 TRANSCRIPTION FACTOR (EUROFUNG)-RELATED"/>
    <property type="match status" value="1"/>
</dbReference>
<organism evidence="1 2">
    <name type="scientific">Fusarium equiseti</name>
    <name type="common">Fusarium scirpi</name>
    <dbReference type="NCBI Taxonomy" id="61235"/>
    <lineage>
        <taxon>Eukaryota</taxon>
        <taxon>Fungi</taxon>
        <taxon>Dikarya</taxon>
        <taxon>Ascomycota</taxon>
        <taxon>Pezizomycotina</taxon>
        <taxon>Sordariomycetes</taxon>
        <taxon>Hypocreomycetidae</taxon>
        <taxon>Hypocreales</taxon>
        <taxon>Nectriaceae</taxon>
        <taxon>Fusarium</taxon>
        <taxon>Fusarium incarnatum-equiseti species complex</taxon>
    </lineage>
</organism>
<name>A0ABQ8R6A6_FUSEQ</name>
<dbReference type="EMBL" id="JAOQBH010000012">
    <property type="protein sequence ID" value="KAJ4127895.1"/>
    <property type="molecule type" value="Genomic_DNA"/>
</dbReference>
<protein>
    <recommendedName>
        <fullName evidence="3">Transcription factor domain-containing protein</fullName>
    </recommendedName>
</protein>
<evidence type="ECO:0000313" key="2">
    <source>
        <dbReference type="Proteomes" id="UP001152024"/>
    </source>
</evidence>
<reference evidence="1" key="1">
    <citation type="submission" date="2022-09" db="EMBL/GenBank/DDBJ databases">
        <title>Fusarium specimens isolated from Avocado Roots.</title>
        <authorList>
            <person name="Stajich J."/>
            <person name="Roper C."/>
            <person name="Heimlech-Rivalta G."/>
        </authorList>
    </citation>
    <scope>NUCLEOTIDE SEQUENCE</scope>
    <source>
        <strain evidence="1">CF00095</strain>
    </source>
</reference>
<accession>A0ABQ8R6A6</accession>